<reference evidence="8" key="1">
    <citation type="journal article" date="2018" name="Genome Biol.">
        <title>SKESA: strategic k-mer extension for scrupulous assemblies.</title>
        <authorList>
            <person name="Souvorov A."/>
            <person name="Agarwala R."/>
            <person name="Lipman D.J."/>
        </authorList>
    </citation>
    <scope>NUCLEOTIDE SEQUENCE</scope>
    <source>
        <strain evidence="8">SSI_AA644</strain>
    </source>
</reference>
<name>A0A3Y5UQH6_SALTM</name>
<dbReference type="EMBL" id="AAHOPU010000005">
    <property type="protein sequence ID" value="EBY6449876.1"/>
    <property type="molecule type" value="Genomic_DNA"/>
</dbReference>
<evidence type="ECO:0000313" key="3">
    <source>
        <dbReference type="EMBL" id="EBW7328097.1"/>
    </source>
</evidence>
<sequence>MSETINKALDAVKSVTTEPVVKAVNQRLSNPFFLCFISSWILCNWDRTLLLLFSFSLDIEQRIEKIKALPSNSVFFGISIPHTHTFWYPFVASIIFVVGTPFISYVVDVIQNGVLTKKSTNDSKRKQSALDLKIDEINKNVEYEYADAKARLNAEKANKAIEYDTNALEDKYNNAQVKLRDINELIKEKGKEVQSVTNSYYNAMDSISKVRTELELKEKELMDLNAKIIANQNKLDDINQEISKNTLPFARPTLGSLGFQGLQGLDLNSAKSTWPGENLAKLNWGLNGANWPGLIPTSLQTANDVASGLTPVNHPNNDGNKSK</sequence>
<dbReference type="RefSeq" id="WP_082318945.1">
    <property type="nucleotide sequence ID" value="NZ_JAOXRN010000006.1"/>
</dbReference>
<dbReference type="EMBL" id="DAANSO010000007">
    <property type="protein sequence ID" value="HAD1234625.1"/>
    <property type="molecule type" value="Genomic_DNA"/>
</dbReference>
<evidence type="ECO:0000313" key="6">
    <source>
        <dbReference type="EMBL" id="EBZ0246118.1"/>
    </source>
</evidence>
<keyword evidence="2" id="KW-0812">Transmembrane</keyword>
<proteinExistence type="predicted"/>
<evidence type="ECO:0000313" key="4">
    <source>
        <dbReference type="EMBL" id="EBY6449876.1"/>
    </source>
</evidence>
<feature type="transmembrane region" description="Helical" evidence="2">
    <location>
        <begin position="86"/>
        <end position="107"/>
    </location>
</feature>
<accession>A0A3Y5UQH6</accession>
<evidence type="ECO:0000313" key="7">
    <source>
        <dbReference type="EMBL" id="ECA8141238.1"/>
    </source>
</evidence>
<evidence type="ECO:0000313" key="5">
    <source>
        <dbReference type="EMBL" id="EBY6518954.1"/>
    </source>
</evidence>
<dbReference type="EMBL" id="AAHPUT010000007">
    <property type="protein sequence ID" value="EBZ0246118.1"/>
    <property type="molecule type" value="Genomic_DNA"/>
</dbReference>
<reference evidence="3" key="2">
    <citation type="submission" date="2018-06" db="EMBL/GenBank/DDBJ databases">
        <authorList>
            <person name="Ashton P.M."/>
            <person name="Dallman T."/>
            <person name="Nair S."/>
            <person name="De Pinna E."/>
            <person name="Peters T."/>
            <person name="Grant K."/>
        </authorList>
    </citation>
    <scope>NUCLEOTIDE SEQUENCE</scope>
    <source>
        <strain evidence="3">534025</strain>
        <strain evidence="7">572008</strain>
        <strain evidence="5">572519</strain>
        <strain evidence="4">575110</strain>
        <strain evidence="6">576290</strain>
    </source>
</reference>
<keyword evidence="1" id="KW-0175">Coiled coil</keyword>
<gene>
    <name evidence="4" type="ORF">D5O82_07535</name>
    <name evidence="5" type="ORF">D5P17_08230</name>
    <name evidence="6" type="ORF">D5Y28_08185</name>
    <name evidence="3" type="ORF">DQD22_09395</name>
    <name evidence="7" type="ORF">EQG93_08990</name>
    <name evidence="8" type="ORF">G0P36_06540</name>
</gene>
<dbReference type="AlphaFoldDB" id="A0A3Y5UQH6"/>
<evidence type="ECO:0000313" key="8">
    <source>
        <dbReference type="EMBL" id="HAD1234625.1"/>
    </source>
</evidence>
<organism evidence="3">
    <name type="scientific">Salmonella typhimurium</name>
    <dbReference type="NCBI Taxonomy" id="90371"/>
    <lineage>
        <taxon>Bacteria</taxon>
        <taxon>Pseudomonadati</taxon>
        <taxon>Pseudomonadota</taxon>
        <taxon>Gammaproteobacteria</taxon>
        <taxon>Enterobacterales</taxon>
        <taxon>Enterobacteriaceae</taxon>
        <taxon>Salmonella</taxon>
    </lineage>
</organism>
<protein>
    <submittedName>
        <fullName evidence="3">Uncharacterized protein</fullName>
    </submittedName>
</protein>
<evidence type="ECO:0000256" key="1">
    <source>
        <dbReference type="SAM" id="Coils"/>
    </source>
</evidence>
<keyword evidence="2" id="KW-1133">Transmembrane helix</keyword>
<reference evidence="8" key="3">
    <citation type="submission" date="2019-08" db="EMBL/GenBank/DDBJ databases">
        <authorList>
            <consortium name="NCBI Pathogen Detection Project"/>
        </authorList>
    </citation>
    <scope>NUCLEOTIDE SEQUENCE</scope>
    <source>
        <strain evidence="8">SSI_AA644</strain>
    </source>
</reference>
<dbReference type="EMBL" id="AAHVOJ010000008">
    <property type="protein sequence ID" value="ECA8141238.1"/>
    <property type="molecule type" value="Genomic_DNA"/>
</dbReference>
<comment type="caution">
    <text evidence="3">The sequence shown here is derived from an EMBL/GenBank/DDBJ whole genome shotgun (WGS) entry which is preliminary data.</text>
</comment>
<evidence type="ECO:0000256" key="2">
    <source>
        <dbReference type="SAM" id="Phobius"/>
    </source>
</evidence>
<dbReference type="EMBL" id="AAHJCE010000005">
    <property type="protein sequence ID" value="EBW7328097.1"/>
    <property type="molecule type" value="Genomic_DNA"/>
</dbReference>
<keyword evidence="2" id="KW-0472">Membrane</keyword>
<dbReference type="EMBL" id="AAHOQI010000007">
    <property type="protein sequence ID" value="EBY6518954.1"/>
    <property type="molecule type" value="Genomic_DNA"/>
</dbReference>
<feature type="coiled-coil region" evidence="1">
    <location>
        <begin position="138"/>
        <end position="241"/>
    </location>
</feature>